<dbReference type="SUPFAM" id="SSF52540">
    <property type="entry name" value="P-loop containing nucleoside triphosphate hydrolases"/>
    <property type="match status" value="1"/>
</dbReference>
<feature type="domain" description="Helicase C-terminal" evidence="1">
    <location>
        <begin position="1"/>
        <end position="135"/>
    </location>
</feature>
<dbReference type="SMART" id="SM00490">
    <property type="entry name" value="HELICc"/>
    <property type="match status" value="1"/>
</dbReference>
<sequence length="140" mass="15785">MYGFSVGLVNSDNSLHMRNSIIQKFCDGEIQALVATDSMARGHDIPNVTHVINYDMADNALDTFKHRAGRTARIGHKGTCTTLLPRSKFLLFDDDPIRSTTYTEIDPRRRRAKELAHYLVIECGQKIPKCLQKPALNAVR</sequence>
<keyword evidence="3" id="KW-1185">Reference proteome</keyword>
<dbReference type="Proteomes" id="UP001432027">
    <property type="component" value="Unassembled WGS sequence"/>
</dbReference>
<dbReference type="InterPro" id="IPR027417">
    <property type="entry name" value="P-loop_NTPase"/>
</dbReference>
<dbReference type="InterPro" id="IPR001650">
    <property type="entry name" value="Helicase_C-like"/>
</dbReference>
<accession>A0AAV5T7Z4</accession>
<dbReference type="Pfam" id="PF00271">
    <property type="entry name" value="Helicase_C"/>
    <property type="match status" value="1"/>
</dbReference>
<dbReference type="EMBL" id="BTSX01000004">
    <property type="protein sequence ID" value="GMS91700.1"/>
    <property type="molecule type" value="Genomic_DNA"/>
</dbReference>
<feature type="non-terminal residue" evidence="2">
    <location>
        <position position="140"/>
    </location>
</feature>
<protein>
    <recommendedName>
        <fullName evidence="1">Helicase C-terminal domain-containing protein</fullName>
    </recommendedName>
</protein>
<reference evidence="2" key="1">
    <citation type="submission" date="2023-10" db="EMBL/GenBank/DDBJ databases">
        <title>Genome assembly of Pristionchus species.</title>
        <authorList>
            <person name="Yoshida K."/>
            <person name="Sommer R.J."/>
        </authorList>
    </citation>
    <scope>NUCLEOTIDE SEQUENCE</scope>
    <source>
        <strain evidence="2">RS0144</strain>
    </source>
</reference>
<dbReference type="PANTHER" id="PTHR47958">
    <property type="entry name" value="ATP-DEPENDENT RNA HELICASE DBP3"/>
    <property type="match status" value="1"/>
</dbReference>
<organism evidence="2 3">
    <name type="scientific">Pristionchus entomophagus</name>
    <dbReference type="NCBI Taxonomy" id="358040"/>
    <lineage>
        <taxon>Eukaryota</taxon>
        <taxon>Metazoa</taxon>
        <taxon>Ecdysozoa</taxon>
        <taxon>Nematoda</taxon>
        <taxon>Chromadorea</taxon>
        <taxon>Rhabditida</taxon>
        <taxon>Rhabditina</taxon>
        <taxon>Diplogasteromorpha</taxon>
        <taxon>Diplogasteroidea</taxon>
        <taxon>Neodiplogasteridae</taxon>
        <taxon>Pristionchus</taxon>
    </lineage>
</organism>
<name>A0AAV5T7Z4_9BILA</name>
<evidence type="ECO:0000313" key="3">
    <source>
        <dbReference type="Proteomes" id="UP001432027"/>
    </source>
</evidence>
<dbReference type="PROSITE" id="PS51194">
    <property type="entry name" value="HELICASE_CTER"/>
    <property type="match status" value="1"/>
</dbReference>
<evidence type="ECO:0000259" key="1">
    <source>
        <dbReference type="PROSITE" id="PS51194"/>
    </source>
</evidence>
<dbReference type="CDD" id="cd18787">
    <property type="entry name" value="SF2_C_DEAD"/>
    <property type="match status" value="1"/>
</dbReference>
<dbReference type="AlphaFoldDB" id="A0AAV5T7Z4"/>
<evidence type="ECO:0000313" key="2">
    <source>
        <dbReference type="EMBL" id="GMS91700.1"/>
    </source>
</evidence>
<comment type="caution">
    <text evidence="2">The sequence shown here is derived from an EMBL/GenBank/DDBJ whole genome shotgun (WGS) entry which is preliminary data.</text>
</comment>
<gene>
    <name evidence="2" type="ORF">PENTCL1PPCAC_13875</name>
</gene>
<dbReference type="Gene3D" id="3.40.50.300">
    <property type="entry name" value="P-loop containing nucleotide triphosphate hydrolases"/>
    <property type="match status" value="1"/>
</dbReference>
<proteinExistence type="predicted"/>